<dbReference type="PANTHER" id="PTHR44137:SF58">
    <property type="entry name" value="J DOMAIN-CONTAINING PROTEIN"/>
    <property type="match status" value="1"/>
</dbReference>
<organism evidence="3 4">
    <name type="scientific">Crotalaria pallida</name>
    <name type="common">Smooth rattlebox</name>
    <name type="synonym">Crotalaria striata</name>
    <dbReference type="NCBI Taxonomy" id="3830"/>
    <lineage>
        <taxon>Eukaryota</taxon>
        <taxon>Viridiplantae</taxon>
        <taxon>Streptophyta</taxon>
        <taxon>Embryophyta</taxon>
        <taxon>Tracheophyta</taxon>
        <taxon>Spermatophyta</taxon>
        <taxon>Magnoliopsida</taxon>
        <taxon>eudicotyledons</taxon>
        <taxon>Gunneridae</taxon>
        <taxon>Pentapetalae</taxon>
        <taxon>rosids</taxon>
        <taxon>fabids</taxon>
        <taxon>Fabales</taxon>
        <taxon>Fabaceae</taxon>
        <taxon>Papilionoideae</taxon>
        <taxon>50 kb inversion clade</taxon>
        <taxon>genistoids sensu lato</taxon>
        <taxon>core genistoids</taxon>
        <taxon>Crotalarieae</taxon>
        <taxon>Crotalaria</taxon>
    </lineage>
</organism>
<comment type="caution">
    <text evidence="3">The sequence shown here is derived from an EMBL/GenBank/DDBJ whole genome shotgun (WGS) entry which is preliminary data.</text>
</comment>
<dbReference type="Proteomes" id="UP001372338">
    <property type="component" value="Unassembled WGS sequence"/>
</dbReference>
<dbReference type="Pfam" id="PF00226">
    <property type="entry name" value="DnaJ"/>
    <property type="match status" value="1"/>
</dbReference>
<dbReference type="InterPro" id="IPR056988">
    <property type="entry name" value="Zn_ribbon_pln"/>
</dbReference>
<dbReference type="AlphaFoldDB" id="A0AAN9P219"/>
<dbReference type="InterPro" id="IPR018253">
    <property type="entry name" value="DnaJ_domain_CS"/>
</dbReference>
<evidence type="ECO:0000256" key="1">
    <source>
        <dbReference type="SAM" id="MobiDB-lite"/>
    </source>
</evidence>
<accession>A0AAN9P219</accession>
<feature type="compositionally biased region" description="Polar residues" evidence="1">
    <location>
        <begin position="245"/>
        <end position="274"/>
    </location>
</feature>
<sequence>MECNKDEAARAKEIAESKFIAKDTLGAKKFALKAQNLFPALEGIPQMLATLDVHICAEKKINGESDWYGILGVDPHADDDTVRKHYRKLALMLHPDKNKSIGADGAFKLISEAWSLLSDNAKRAAYDEKRNFKAKKVSTKFGGSSAQTVVNGSYNFAKPNSSSARTQKGAAKESHKSTAKESQKSTAKEHTSSSTHKPKSNTFWTVCHRCKMQYEYLRIYLNLKLLCPNCHEPFFAVETAPPPSSVNLPPSTSWTFSQHQQSSGHQVPNKSKSAGKNKMAAPNVGAGCYCEPDSNNHTNFQWTPFSKTSGVSNVAQAANVVQQAYDKVKRERVEAQAAMKREEALRRKQHVSKKGYFNPAKRRKVGMEDVSVSKQATEHLNRMGVGNSEPGLYSIRRIEKASVGLPRDLLMIKARKEIAKKLGDIQSNSVDKTVAKVGGSEAVKSSMVTKIGTKVLETIPIDVPDSEFHDFNEDRTEKSFGENQVWAAYDDNDGMPRYYAMIHNVISLNPFKMQIRWLRSKTNSELGPLNWVASGFLKTCGEFRTGKLEICNSINIFSHKVRSRKGNLGAVCIYPRKGEVWALYRNWSIYWNELTADEDIQKYDMVEVLEDFTEEQGVMVIPLVKVAGFKTVFHHHLDLREIRIIPRDEMFRFSHRVPSYSLTGEEAPNAPKGCRVLDPAATPSELLQVIETVKVEDMMDSDDTVMKETSDDTVMKEAHDKKMISDMGKIGEDREGNNEDIQEIETLKEDTEKKICENL</sequence>
<proteinExistence type="predicted"/>
<dbReference type="EMBL" id="JAYWIO010000002">
    <property type="protein sequence ID" value="KAK7283712.1"/>
    <property type="molecule type" value="Genomic_DNA"/>
</dbReference>
<evidence type="ECO:0000313" key="3">
    <source>
        <dbReference type="EMBL" id="KAK7283712.1"/>
    </source>
</evidence>
<dbReference type="Pfam" id="PF23551">
    <property type="entry name" value="Zn_ribbon_20"/>
    <property type="match status" value="1"/>
</dbReference>
<evidence type="ECO:0000259" key="2">
    <source>
        <dbReference type="PROSITE" id="PS50076"/>
    </source>
</evidence>
<keyword evidence="4" id="KW-1185">Reference proteome</keyword>
<dbReference type="PRINTS" id="PR00625">
    <property type="entry name" value="JDOMAIN"/>
</dbReference>
<feature type="domain" description="J" evidence="2">
    <location>
        <begin position="66"/>
        <end position="130"/>
    </location>
</feature>
<dbReference type="PROSITE" id="PS00636">
    <property type="entry name" value="DNAJ_1"/>
    <property type="match status" value="1"/>
</dbReference>
<gene>
    <name evidence="3" type="ORF">RIF29_13440</name>
</gene>
<dbReference type="InterPro" id="IPR036869">
    <property type="entry name" value="J_dom_sf"/>
</dbReference>
<feature type="region of interest" description="Disordered" evidence="1">
    <location>
        <begin position="156"/>
        <end position="198"/>
    </location>
</feature>
<dbReference type="Pfam" id="PF11926">
    <property type="entry name" value="DUF3444"/>
    <property type="match status" value="1"/>
</dbReference>
<dbReference type="SMART" id="SM00271">
    <property type="entry name" value="DnaJ"/>
    <property type="match status" value="1"/>
</dbReference>
<feature type="region of interest" description="Disordered" evidence="1">
    <location>
        <begin position="242"/>
        <end position="278"/>
    </location>
</feature>
<dbReference type="PANTHER" id="PTHR44137">
    <property type="entry name" value="BNAC03G44070D PROTEIN"/>
    <property type="match status" value="1"/>
</dbReference>
<dbReference type="PROSITE" id="PS50076">
    <property type="entry name" value="DNAJ_2"/>
    <property type="match status" value="1"/>
</dbReference>
<name>A0AAN9P219_CROPI</name>
<dbReference type="InterPro" id="IPR024593">
    <property type="entry name" value="DUF3444"/>
</dbReference>
<feature type="compositionally biased region" description="Polar residues" evidence="1">
    <location>
        <begin position="156"/>
        <end position="166"/>
    </location>
</feature>
<evidence type="ECO:0000313" key="4">
    <source>
        <dbReference type="Proteomes" id="UP001372338"/>
    </source>
</evidence>
<dbReference type="Gene3D" id="1.10.287.110">
    <property type="entry name" value="DnaJ domain"/>
    <property type="match status" value="1"/>
</dbReference>
<protein>
    <recommendedName>
        <fullName evidence="2">J domain-containing protein</fullName>
    </recommendedName>
</protein>
<dbReference type="CDD" id="cd06257">
    <property type="entry name" value="DnaJ"/>
    <property type="match status" value="1"/>
</dbReference>
<reference evidence="3 4" key="1">
    <citation type="submission" date="2024-01" db="EMBL/GenBank/DDBJ databases">
        <title>The genomes of 5 underutilized Papilionoideae crops provide insights into root nodulation and disease resistanc.</title>
        <authorList>
            <person name="Yuan L."/>
        </authorList>
    </citation>
    <scope>NUCLEOTIDE SEQUENCE [LARGE SCALE GENOMIC DNA]</scope>
    <source>
        <strain evidence="3">ZHUSHIDOU_FW_LH</strain>
        <tissue evidence="3">Leaf</tissue>
    </source>
</reference>
<feature type="compositionally biased region" description="Basic and acidic residues" evidence="1">
    <location>
        <begin position="170"/>
        <end position="191"/>
    </location>
</feature>
<dbReference type="SUPFAM" id="SSF46565">
    <property type="entry name" value="Chaperone J-domain"/>
    <property type="match status" value="1"/>
</dbReference>
<dbReference type="InterPro" id="IPR001623">
    <property type="entry name" value="DnaJ_domain"/>
</dbReference>